<evidence type="ECO:0000256" key="1">
    <source>
        <dbReference type="ARBA" id="ARBA00022574"/>
    </source>
</evidence>
<evidence type="ECO:0000313" key="6">
    <source>
        <dbReference type="EMBL" id="KAJ8961441.1"/>
    </source>
</evidence>
<dbReference type="FunFam" id="2.130.10.10:FF:001211">
    <property type="entry name" value="CBN-PRP-4 protein"/>
    <property type="match status" value="1"/>
</dbReference>
<dbReference type="FunFam" id="2.130.10.10:FF:000443">
    <property type="entry name" value="U4/U6 small nuclear ribonucleoprotein Prp4"/>
    <property type="match status" value="1"/>
</dbReference>
<dbReference type="InterPro" id="IPR036322">
    <property type="entry name" value="WD40_repeat_dom_sf"/>
</dbReference>
<dbReference type="PROSITE" id="PS50082">
    <property type="entry name" value="WD_REPEATS_2"/>
    <property type="match status" value="5"/>
</dbReference>
<dbReference type="FunFam" id="4.10.280.110:FF:000002">
    <property type="entry name" value="U4/U6 small nuclear ribonucleoprotein Prp4"/>
    <property type="match status" value="1"/>
</dbReference>
<dbReference type="InterPro" id="IPR001680">
    <property type="entry name" value="WD40_rpt"/>
</dbReference>
<feature type="compositionally biased region" description="Polar residues" evidence="4">
    <location>
        <begin position="39"/>
        <end position="51"/>
    </location>
</feature>
<dbReference type="AlphaFoldDB" id="A0AAV8ZE35"/>
<accession>A0AAV8ZE35</accession>
<dbReference type="GO" id="GO:0030621">
    <property type="term" value="F:U4 snRNA binding"/>
    <property type="evidence" value="ECO:0007669"/>
    <property type="project" value="TreeGrafter"/>
</dbReference>
<reference evidence="6" key="1">
    <citation type="journal article" date="2023" name="Insect Mol. Biol.">
        <title>Genome sequencing provides insights into the evolution of gene families encoding plant cell wall-degrading enzymes in longhorned beetles.</title>
        <authorList>
            <person name="Shin N.R."/>
            <person name="Okamura Y."/>
            <person name="Kirsch R."/>
            <person name="Pauchet Y."/>
        </authorList>
    </citation>
    <scope>NUCLEOTIDE SEQUENCE</scope>
    <source>
        <strain evidence="6">AMC_N1</strain>
    </source>
</reference>
<dbReference type="InterPro" id="IPR036285">
    <property type="entry name" value="PRP4-like_sf"/>
</dbReference>
<dbReference type="PANTHER" id="PTHR19846">
    <property type="entry name" value="WD40 REPEAT PROTEIN"/>
    <property type="match status" value="1"/>
</dbReference>
<evidence type="ECO:0000256" key="4">
    <source>
        <dbReference type="SAM" id="MobiDB-lite"/>
    </source>
</evidence>
<feature type="repeat" description="WD" evidence="3">
    <location>
        <begin position="338"/>
        <end position="379"/>
    </location>
</feature>
<dbReference type="InterPro" id="IPR015943">
    <property type="entry name" value="WD40/YVTN_repeat-like_dom_sf"/>
</dbReference>
<sequence length="501" mass="57219">MSDDEEIQYAKKQKTIRYGSLEDAERARLESQAEDSNDSEAQPTSVAQVPESNEYMELEDAMSRDKQALLEEFERRRKARSINVSTDDAEVKRNLRQLGEPICLFGEGPADRRSRLRDILSRIGEDAVIRREAEEERKLFEKDQETTWYHEGPESLRIARLWVAEYSLPRAKARLEEARRMIDIPAATKTAKTQELQKNCKLCQFIQVKLAIPGLFLTVSLAQILNSWLLLHVWSVPNCELKQTLKGHTCNVGAIIFHPYATINQEENICNMASCAADGSVKLWDFKSEEPIADIEGHMPHRVSRLGFHPSGRFLGTCCFDNSWRLWDLQQCTEVLHQEGHVKPVYCISFQIDGSVCATGGLDSFGRVWDLRTGRCIMFMEGHLKAILGIDFSPNGYHIATASEDNSCKIWDLRKRSILYTIPAHTNLISDVKFQKEAGNYLVTASYDNTVKLWTNRTWQPLKTLSGHDGKIMSVDISPDNQYIATSSYDRTFKFWAPEQL</sequence>
<dbReference type="CDD" id="cd00200">
    <property type="entry name" value="WD40"/>
    <property type="match status" value="1"/>
</dbReference>
<dbReference type="InterPro" id="IPR014906">
    <property type="entry name" value="PRP4-like"/>
</dbReference>
<feature type="domain" description="Pre-mRNA processing factor 4 (PRP4)-like" evidence="5">
    <location>
        <begin position="86"/>
        <end position="138"/>
    </location>
</feature>
<evidence type="ECO:0000256" key="2">
    <source>
        <dbReference type="ARBA" id="ARBA00022737"/>
    </source>
</evidence>
<feature type="repeat" description="WD" evidence="3">
    <location>
        <begin position="272"/>
        <end position="294"/>
    </location>
</feature>
<evidence type="ECO:0000256" key="3">
    <source>
        <dbReference type="PROSITE-ProRule" id="PRU00221"/>
    </source>
</evidence>
<evidence type="ECO:0000313" key="7">
    <source>
        <dbReference type="Proteomes" id="UP001162162"/>
    </source>
</evidence>
<dbReference type="SUPFAM" id="SSF158230">
    <property type="entry name" value="PRP4-like"/>
    <property type="match status" value="1"/>
</dbReference>
<dbReference type="SMART" id="SM00500">
    <property type="entry name" value="SFM"/>
    <property type="match status" value="1"/>
</dbReference>
<keyword evidence="1 3" id="KW-0853">WD repeat</keyword>
<gene>
    <name evidence="6" type="ORF">NQ318_014688</name>
</gene>
<dbReference type="Proteomes" id="UP001162162">
    <property type="component" value="Unassembled WGS sequence"/>
</dbReference>
<dbReference type="Pfam" id="PF08799">
    <property type="entry name" value="PRP4"/>
    <property type="match status" value="1"/>
</dbReference>
<dbReference type="InterPro" id="IPR020472">
    <property type="entry name" value="WD40_PAC1"/>
</dbReference>
<dbReference type="GO" id="GO:0000398">
    <property type="term" value="P:mRNA splicing, via spliceosome"/>
    <property type="evidence" value="ECO:0007669"/>
    <property type="project" value="TreeGrafter"/>
</dbReference>
<dbReference type="GO" id="GO:0017070">
    <property type="term" value="F:U6 snRNA binding"/>
    <property type="evidence" value="ECO:0007669"/>
    <property type="project" value="TreeGrafter"/>
</dbReference>
<dbReference type="PANTHER" id="PTHR19846:SF0">
    <property type="entry name" value="PRE-MRNA PROCESSING FACTOR 4"/>
    <property type="match status" value="1"/>
</dbReference>
<feature type="region of interest" description="Disordered" evidence="4">
    <location>
        <begin position="20"/>
        <end position="51"/>
    </location>
</feature>
<dbReference type="SUPFAM" id="SSF50978">
    <property type="entry name" value="WD40 repeat-like"/>
    <property type="match status" value="1"/>
</dbReference>
<protein>
    <recommendedName>
        <fullName evidence="5">Pre-mRNA processing factor 4 (PRP4)-like domain-containing protein</fullName>
    </recommendedName>
</protein>
<dbReference type="PROSITE" id="PS50294">
    <property type="entry name" value="WD_REPEATS_REGION"/>
    <property type="match status" value="4"/>
</dbReference>
<comment type="caution">
    <text evidence="6">The sequence shown here is derived from an EMBL/GenBank/DDBJ whole genome shotgun (WGS) entry which is preliminary data.</text>
</comment>
<feature type="repeat" description="WD" evidence="3">
    <location>
        <begin position="465"/>
        <end position="501"/>
    </location>
</feature>
<dbReference type="SMART" id="SM00320">
    <property type="entry name" value="WD40"/>
    <property type="match status" value="6"/>
</dbReference>
<keyword evidence="2" id="KW-0677">Repeat</keyword>
<dbReference type="InterPro" id="IPR019775">
    <property type="entry name" value="WD40_repeat_CS"/>
</dbReference>
<keyword evidence="7" id="KW-1185">Reference proteome</keyword>
<dbReference type="Pfam" id="PF00400">
    <property type="entry name" value="WD40"/>
    <property type="match status" value="6"/>
</dbReference>
<feature type="repeat" description="WD" evidence="3">
    <location>
        <begin position="380"/>
        <end position="421"/>
    </location>
</feature>
<name>A0AAV8ZE35_9CUCU</name>
<organism evidence="6 7">
    <name type="scientific">Aromia moschata</name>
    <dbReference type="NCBI Taxonomy" id="1265417"/>
    <lineage>
        <taxon>Eukaryota</taxon>
        <taxon>Metazoa</taxon>
        <taxon>Ecdysozoa</taxon>
        <taxon>Arthropoda</taxon>
        <taxon>Hexapoda</taxon>
        <taxon>Insecta</taxon>
        <taxon>Pterygota</taxon>
        <taxon>Neoptera</taxon>
        <taxon>Endopterygota</taxon>
        <taxon>Coleoptera</taxon>
        <taxon>Polyphaga</taxon>
        <taxon>Cucujiformia</taxon>
        <taxon>Chrysomeloidea</taxon>
        <taxon>Cerambycidae</taxon>
        <taxon>Cerambycinae</taxon>
        <taxon>Callichromatini</taxon>
        <taxon>Aromia</taxon>
    </lineage>
</organism>
<dbReference type="PRINTS" id="PR00320">
    <property type="entry name" value="GPROTEINBRPT"/>
</dbReference>
<proteinExistence type="predicted"/>
<dbReference type="EMBL" id="JAPWTK010000005">
    <property type="protein sequence ID" value="KAJ8961441.1"/>
    <property type="molecule type" value="Genomic_DNA"/>
</dbReference>
<dbReference type="PROSITE" id="PS00678">
    <property type="entry name" value="WD_REPEATS_1"/>
    <property type="match status" value="3"/>
</dbReference>
<dbReference type="Gene3D" id="4.10.280.110">
    <property type="entry name" value="Pre-mRNA processing factor 4 domain"/>
    <property type="match status" value="1"/>
</dbReference>
<dbReference type="Gene3D" id="2.130.10.10">
    <property type="entry name" value="YVTN repeat-like/Quinoprotein amine dehydrogenase"/>
    <property type="match status" value="2"/>
</dbReference>
<dbReference type="GO" id="GO:0046540">
    <property type="term" value="C:U4/U6 x U5 tri-snRNP complex"/>
    <property type="evidence" value="ECO:0007669"/>
    <property type="project" value="TreeGrafter"/>
</dbReference>
<feature type="repeat" description="WD" evidence="3">
    <location>
        <begin position="422"/>
        <end position="464"/>
    </location>
</feature>
<evidence type="ECO:0000259" key="5">
    <source>
        <dbReference type="SMART" id="SM00500"/>
    </source>
</evidence>